<gene>
    <name evidence="2" type="ORF">CC80DRAFT_550702</name>
</gene>
<dbReference type="AlphaFoldDB" id="A0A6A5TRE4"/>
<accession>A0A6A5TRE4</accession>
<reference evidence="2" key="1">
    <citation type="journal article" date="2020" name="Stud. Mycol.">
        <title>101 Dothideomycetes genomes: a test case for predicting lifestyles and emergence of pathogens.</title>
        <authorList>
            <person name="Haridas S."/>
            <person name="Albert R."/>
            <person name="Binder M."/>
            <person name="Bloem J."/>
            <person name="Labutti K."/>
            <person name="Salamov A."/>
            <person name="Andreopoulos B."/>
            <person name="Baker S."/>
            <person name="Barry K."/>
            <person name="Bills G."/>
            <person name="Bluhm B."/>
            <person name="Cannon C."/>
            <person name="Castanera R."/>
            <person name="Culley D."/>
            <person name="Daum C."/>
            <person name="Ezra D."/>
            <person name="Gonzalez J."/>
            <person name="Henrissat B."/>
            <person name="Kuo A."/>
            <person name="Liang C."/>
            <person name="Lipzen A."/>
            <person name="Lutzoni F."/>
            <person name="Magnuson J."/>
            <person name="Mondo S."/>
            <person name="Nolan M."/>
            <person name="Ohm R."/>
            <person name="Pangilinan J."/>
            <person name="Park H.-J."/>
            <person name="Ramirez L."/>
            <person name="Alfaro M."/>
            <person name="Sun H."/>
            <person name="Tritt A."/>
            <person name="Yoshinaga Y."/>
            <person name="Zwiers L.-H."/>
            <person name="Turgeon B."/>
            <person name="Goodwin S."/>
            <person name="Spatafora J."/>
            <person name="Crous P."/>
            <person name="Grigoriev I."/>
        </authorList>
    </citation>
    <scope>NUCLEOTIDE SEQUENCE</scope>
    <source>
        <strain evidence="2">CBS 675.92</strain>
    </source>
</reference>
<feature type="compositionally biased region" description="Basic and acidic residues" evidence="1">
    <location>
        <begin position="647"/>
        <end position="656"/>
    </location>
</feature>
<evidence type="ECO:0000313" key="2">
    <source>
        <dbReference type="EMBL" id="KAF1954242.1"/>
    </source>
</evidence>
<name>A0A6A5TRE4_9PLEO</name>
<sequence length="797" mass="88835">MDVSDIPCGHPHAHPPPNFVHDYLQLDRVRIDVSLRDDADYAKPADVYGPKVHRSSFTTAHPVNHLEVVSQWKGLSSAQASEIIIWERYHREALSKQVSESTRNMLLRELAPSPDSSSFIKRLVTVVSSITYPICISIDLECLLHDMLSFFYADFAPRHTDKEGLPSTAWFAAGGNLPTMVFNFLRTKDCYLHAAQSFVETKVRHTLGAGSDIRIKCEIDWQLPPIHFADLPVALDPGEEYCINPKYIQPNFSAFGFGLLQEDVAFHVDSETLPVKWDFTSRCFKATVPNFGTRRDLLINCDQLKGGGVSAHKIPHNIYGASSKPHYVETICTGQMTILFPDNVRFERTTRYNLKLSINEAKLPGTIPGAIFALNPQSVVEPNRMPQEFFDLPPSALHPALECDGSTSDDTVMAWAHSDRSSSGSECGQGKSKRAISPTCLPSVATSQRARYHKRKVSGQAPLLSMFDKTTVPGFSCLALDQFEHKDLEIDGIASKRLKLARHDSGAQLPLRDFVLDEGGDKDDESWAERELDTLDERTTLSRGEANASRHACNPSIWTTKLQEAPEWEGRNSDLKTRTRAYSVGKEGLKVMLSLKKKGSVKRMVFQRVKGDGCRKRKDSLISLTKPDDTTTDSFSDSDNCSLQSPGERHEATVPTHETELMEQMVTATEKEQESTAALGIPITEVAIQEAKRKNVQHHVHGSREEHDEDDDHKEDNAGEDHENQWSPLSQREIQRNFAEFQQLARTSNRVASADRKAFEQIFLADSSAGESEGWASESCDDASDLSIVMEAGLIAG</sequence>
<dbReference type="Proteomes" id="UP000800035">
    <property type="component" value="Unassembled WGS sequence"/>
</dbReference>
<feature type="compositionally biased region" description="Basic and acidic residues" evidence="1">
    <location>
        <begin position="714"/>
        <end position="724"/>
    </location>
</feature>
<feature type="region of interest" description="Disordered" evidence="1">
    <location>
        <begin position="692"/>
        <end position="727"/>
    </location>
</feature>
<keyword evidence="3" id="KW-1185">Reference proteome</keyword>
<evidence type="ECO:0000313" key="3">
    <source>
        <dbReference type="Proteomes" id="UP000800035"/>
    </source>
</evidence>
<feature type="region of interest" description="Disordered" evidence="1">
    <location>
        <begin position="618"/>
        <end position="656"/>
    </location>
</feature>
<dbReference type="OrthoDB" id="5330058at2759"/>
<protein>
    <submittedName>
        <fullName evidence="2">Uncharacterized protein</fullName>
    </submittedName>
</protein>
<evidence type="ECO:0000256" key="1">
    <source>
        <dbReference type="SAM" id="MobiDB-lite"/>
    </source>
</evidence>
<organism evidence="2 3">
    <name type="scientific">Byssothecium circinans</name>
    <dbReference type="NCBI Taxonomy" id="147558"/>
    <lineage>
        <taxon>Eukaryota</taxon>
        <taxon>Fungi</taxon>
        <taxon>Dikarya</taxon>
        <taxon>Ascomycota</taxon>
        <taxon>Pezizomycotina</taxon>
        <taxon>Dothideomycetes</taxon>
        <taxon>Pleosporomycetidae</taxon>
        <taxon>Pleosporales</taxon>
        <taxon>Massarineae</taxon>
        <taxon>Massarinaceae</taxon>
        <taxon>Byssothecium</taxon>
    </lineage>
</organism>
<proteinExistence type="predicted"/>
<dbReference type="EMBL" id="ML977000">
    <property type="protein sequence ID" value="KAF1954242.1"/>
    <property type="molecule type" value="Genomic_DNA"/>
</dbReference>